<gene>
    <name evidence="1" type="ORF">DYI28_29790</name>
</gene>
<accession>A0AAP9IZC4</accession>
<evidence type="ECO:0000313" key="1">
    <source>
        <dbReference type="EMBL" id="QDM12882.1"/>
    </source>
</evidence>
<dbReference type="RefSeq" id="WP_032846905.1">
    <property type="nucleotide sequence ID" value="NZ_CP041396.1"/>
</dbReference>
<sequence length="99" mass="11623">MKTIRSKVDKRAWRQIKAIQSCTNMVDVNNHISTAILDTFKLRNLGLSKIYAMRNGTLAEWQRGKENNYKLMLSQARNVRAYLLTFVSLQLRKCKIYKN</sequence>
<protein>
    <submittedName>
        <fullName evidence="1">Uncharacterized protein</fullName>
    </submittedName>
</protein>
<keyword evidence="1" id="KW-0614">Plasmid</keyword>
<name>A0AAP9IZC4_BACOV</name>
<dbReference type="Proteomes" id="UP000318823">
    <property type="component" value="Plasmid unnamed1"/>
</dbReference>
<dbReference type="EMBL" id="CP041396">
    <property type="protein sequence ID" value="QDM12882.1"/>
    <property type="molecule type" value="Genomic_DNA"/>
</dbReference>
<evidence type="ECO:0000313" key="2">
    <source>
        <dbReference type="Proteomes" id="UP000318823"/>
    </source>
</evidence>
<geneLocation type="plasmid" evidence="1 2">
    <name>unnamed1</name>
</geneLocation>
<dbReference type="AlphaFoldDB" id="A0AAP9IZC4"/>
<proteinExistence type="predicted"/>
<reference evidence="2" key="1">
    <citation type="journal article" date="2018" name="J. Anim. Genet.">
        <title>Acquired interbacterial defense systems protect against interspecies antagonism in the human gut microbiome.</title>
        <authorList>
            <person name="Ross B.D."/>
            <person name="Verster A.J."/>
            <person name="Radey M.C."/>
            <person name="Schmidtke D.T."/>
            <person name="Pope C.E."/>
            <person name="Hoffman L.R."/>
            <person name="Hajjar A."/>
            <person name="Peterson S.B."/>
            <person name="Borenstein E."/>
            <person name="Mougous J."/>
        </authorList>
    </citation>
    <scope>NUCLEOTIDE SEQUENCE [LARGE SCALE GENOMIC DNA]</scope>
    <source>
        <strain evidence="2">3725 D1 iv</strain>
        <plasmid evidence="2">unnamed1</plasmid>
    </source>
</reference>
<organism evidence="1 2">
    <name type="scientific">Bacteroides ovatus</name>
    <dbReference type="NCBI Taxonomy" id="28116"/>
    <lineage>
        <taxon>Bacteria</taxon>
        <taxon>Pseudomonadati</taxon>
        <taxon>Bacteroidota</taxon>
        <taxon>Bacteroidia</taxon>
        <taxon>Bacteroidales</taxon>
        <taxon>Bacteroidaceae</taxon>
        <taxon>Bacteroides</taxon>
    </lineage>
</organism>